<proteinExistence type="predicted"/>
<reference evidence="2 3" key="1">
    <citation type="submission" date="2024-09" db="EMBL/GenBank/DDBJ databases">
        <authorList>
            <person name="Sun Q."/>
            <person name="Mori K."/>
        </authorList>
    </citation>
    <scope>NUCLEOTIDE SEQUENCE [LARGE SCALE GENOMIC DNA]</scope>
    <source>
        <strain evidence="2 3">CCM 7609</strain>
    </source>
</reference>
<evidence type="ECO:0000313" key="3">
    <source>
        <dbReference type="Proteomes" id="UP001589575"/>
    </source>
</evidence>
<evidence type="ECO:0000313" key="2">
    <source>
        <dbReference type="EMBL" id="MFB9071516.1"/>
    </source>
</evidence>
<organism evidence="2 3">
    <name type="scientific">Citricoccus parietis</name>
    <dbReference type="NCBI Taxonomy" id="592307"/>
    <lineage>
        <taxon>Bacteria</taxon>
        <taxon>Bacillati</taxon>
        <taxon>Actinomycetota</taxon>
        <taxon>Actinomycetes</taxon>
        <taxon>Micrococcales</taxon>
        <taxon>Micrococcaceae</taxon>
        <taxon>Citricoccus</taxon>
    </lineage>
</organism>
<name>A0ABV5FXV1_9MICC</name>
<protein>
    <submittedName>
        <fullName evidence="2">Uncharacterized protein</fullName>
    </submittedName>
</protein>
<dbReference type="EMBL" id="JBHMFI010000001">
    <property type="protein sequence ID" value="MFB9071516.1"/>
    <property type="molecule type" value="Genomic_DNA"/>
</dbReference>
<dbReference type="Proteomes" id="UP001589575">
    <property type="component" value="Unassembled WGS sequence"/>
</dbReference>
<accession>A0ABV5FXV1</accession>
<gene>
    <name evidence="2" type="ORF">ACFFX0_09995</name>
</gene>
<feature type="region of interest" description="Disordered" evidence="1">
    <location>
        <begin position="29"/>
        <end position="52"/>
    </location>
</feature>
<evidence type="ECO:0000256" key="1">
    <source>
        <dbReference type="SAM" id="MobiDB-lite"/>
    </source>
</evidence>
<keyword evidence="3" id="KW-1185">Reference proteome</keyword>
<comment type="caution">
    <text evidence="2">The sequence shown here is derived from an EMBL/GenBank/DDBJ whole genome shotgun (WGS) entry which is preliminary data.</text>
</comment>
<sequence length="63" mass="7282">MGCPSGRRPWPLMSKRPVVRDTNEWSCSRRGLRHGQLPSAPSGSGQLSPPRWWSAPYWSTFRW</sequence>